<sequence length="83" mass="9353">ELDEAGVYNALEDNQEQTEQEAFIAKPEDVAVEEPGIEIDVEEMTTPDFGSTLEAMEWARDNSRVVKIFYTTKGERRGRGGSR</sequence>
<protein>
    <submittedName>
        <fullName evidence="1">Uncharacterized protein</fullName>
    </submittedName>
</protein>
<gene>
    <name evidence="1" type="ORF">S01H1_85518</name>
</gene>
<feature type="non-terminal residue" evidence="1">
    <location>
        <position position="1"/>
    </location>
</feature>
<reference evidence="1" key="1">
    <citation type="journal article" date="2014" name="Front. Microbiol.">
        <title>High frequency of phylogenetically diverse reductive dehalogenase-homologous genes in deep subseafloor sedimentary metagenomes.</title>
        <authorList>
            <person name="Kawai M."/>
            <person name="Futagami T."/>
            <person name="Toyoda A."/>
            <person name="Takaki Y."/>
            <person name="Nishi S."/>
            <person name="Hori S."/>
            <person name="Arai W."/>
            <person name="Tsubouchi T."/>
            <person name="Morono Y."/>
            <person name="Uchiyama I."/>
            <person name="Ito T."/>
            <person name="Fujiyama A."/>
            <person name="Inagaki F."/>
            <person name="Takami H."/>
        </authorList>
    </citation>
    <scope>NUCLEOTIDE SEQUENCE</scope>
    <source>
        <strain evidence="1">Expedition CK06-06</strain>
    </source>
</reference>
<name>X0YZR7_9ZZZZ</name>
<feature type="non-terminal residue" evidence="1">
    <location>
        <position position="83"/>
    </location>
</feature>
<evidence type="ECO:0000313" key="1">
    <source>
        <dbReference type="EMBL" id="GAG41926.1"/>
    </source>
</evidence>
<comment type="caution">
    <text evidence="1">The sequence shown here is derived from an EMBL/GenBank/DDBJ whole genome shotgun (WGS) entry which is preliminary data.</text>
</comment>
<accession>X0YZR7</accession>
<dbReference type="AlphaFoldDB" id="X0YZR7"/>
<proteinExistence type="predicted"/>
<dbReference type="EMBL" id="BARS01058769">
    <property type="protein sequence ID" value="GAG41926.1"/>
    <property type="molecule type" value="Genomic_DNA"/>
</dbReference>
<organism evidence="1">
    <name type="scientific">marine sediment metagenome</name>
    <dbReference type="NCBI Taxonomy" id="412755"/>
    <lineage>
        <taxon>unclassified sequences</taxon>
        <taxon>metagenomes</taxon>
        <taxon>ecological metagenomes</taxon>
    </lineage>
</organism>